<sequence length="274" mass="31047">MEITIRNVRPVTSIPITLSTADDFSKFTTVVNDTDLQFWKASENPFSATWPAIYDWNDITDYISNTTTDATKSSKMVKTQREGSLSQKPSESIVRIAITNERNQNKVEISNIAASNMQRTAPVNDIFNFPTTATAITEETNRYILNDKTTLNKPTASFNINNFGSTETVLASEEATSDQHLLALKQNFKDSLNDIQLYVYEKLNNENKLVLKDIVQRNIKIISQLIRKKLEKGLQYSESNYFGIDPIKPGRKILSGLAQVQKSFFTFPNVNDRN</sequence>
<name>A0A0N5D3F7_THECL</name>
<dbReference type="WBParaSite" id="TCLT_0000746501-mRNA-1">
    <property type="protein sequence ID" value="TCLT_0000746501-mRNA-1"/>
    <property type="gene ID" value="TCLT_0000746501"/>
</dbReference>
<evidence type="ECO:0000313" key="1">
    <source>
        <dbReference type="EMBL" id="VDN04912.1"/>
    </source>
</evidence>
<evidence type="ECO:0000313" key="3">
    <source>
        <dbReference type="WBParaSite" id="TCLT_0000746501-mRNA-1"/>
    </source>
</evidence>
<proteinExistence type="predicted"/>
<dbReference type="EMBL" id="UYYF01004509">
    <property type="protein sequence ID" value="VDN04912.1"/>
    <property type="molecule type" value="Genomic_DNA"/>
</dbReference>
<dbReference type="Proteomes" id="UP000276776">
    <property type="component" value="Unassembled WGS sequence"/>
</dbReference>
<reference evidence="1 2" key="2">
    <citation type="submission" date="2018-11" db="EMBL/GenBank/DDBJ databases">
        <authorList>
            <consortium name="Pathogen Informatics"/>
        </authorList>
    </citation>
    <scope>NUCLEOTIDE SEQUENCE [LARGE SCALE GENOMIC DNA]</scope>
</reference>
<reference evidence="3" key="1">
    <citation type="submission" date="2017-02" db="UniProtKB">
        <authorList>
            <consortium name="WormBaseParasite"/>
        </authorList>
    </citation>
    <scope>IDENTIFICATION</scope>
</reference>
<keyword evidence="2" id="KW-1185">Reference proteome</keyword>
<organism evidence="3">
    <name type="scientific">Thelazia callipaeda</name>
    <name type="common">Oriental eyeworm</name>
    <name type="synonym">Parasitic nematode</name>
    <dbReference type="NCBI Taxonomy" id="103827"/>
    <lineage>
        <taxon>Eukaryota</taxon>
        <taxon>Metazoa</taxon>
        <taxon>Ecdysozoa</taxon>
        <taxon>Nematoda</taxon>
        <taxon>Chromadorea</taxon>
        <taxon>Rhabditida</taxon>
        <taxon>Spirurina</taxon>
        <taxon>Spiruromorpha</taxon>
        <taxon>Thelazioidea</taxon>
        <taxon>Thelaziidae</taxon>
        <taxon>Thelazia</taxon>
    </lineage>
</organism>
<evidence type="ECO:0000313" key="2">
    <source>
        <dbReference type="Proteomes" id="UP000276776"/>
    </source>
</evidence>
<accession>A0A0N5D3F7</accession>
<gene>
    <name evidence="1" type="ORF">TCLT_LOCUS7454</name>
</gene>
<dbReference type="AlphaFoldDB" id="A0A0N5D3F7"/>
<dbReference type="OrthoDB" id="10686494at2759"/>
<protein>
    <submittedName>
        <fullName evidence="3">Regulatory protein zeste</fullName>
    </submittedName>
</protein>